<keyword evidence="2" id="KW-1185">Reference proteome</keyword>
<organism evidence="1 2">
    <name type="scientific">Streptomyces mordarskii</name>
    <dbReference type="NCBI Taxonomy" id="1226758"/>
    <lineage>
        <taxon>Bacteria</taxon>
        <taxon>Bacillati</taxon>
        <taxon>Actinomycetota</taxon>
        <taxon>Actinomycetes</taxon>
        <taxon>Kitasatosporales</taxon>
        <taxon>Streptomycetaceae</taxon>
        <taxon>Streptomyces</taxon>
    </lineage>
</organism>
<accession>A0ABN1EEH0</accession>
<protein>
    <submittedName>
        <fullName evidence="1">Uncharacterized protein</fullName>
    </submittedName>
</protein>
<gene>
    <name evidence="1" type="ORF">GCM10010390_79250</name>
</gene>
<name>A0ABN1EEH0_9ACTN</name>
<reference evidence="1 2" key="1">
    <citation type="journal article" date="2019" name="Int. J. Syst. Evol. Microbiol.">
        <title>The Global Catalogue of Microorganisms (GCM) 10K type strain sequencing project: providing services to taxonomists for standard genome sequencing and annotation.</title>
        <authorList>
            <consortium name="The Broad Institute Genomics Platform"/>
            <consortium name="The Broad Institute Genome Sequencing Center for Infectious Disease"/>
            <person name="Wu L."/>
            <person name="Ma J."/>
        </authorList>
    </citation>
    <scope>NUCLEOTIDE SEQUENCE [LARGE SCALE GENOMIC DNA]</scope>
    <source>
        <strain evidence="1 2">JCM 5052</strain>
    </source>
</reference>
<dbReference type="EMBL" id="BAAABZ010000080">
    <property type="protein sequence ID" value="GAA0564959.1"/>
    <property type="molecule type" value="Genomic_DNA"/>
</dbReference>
<proteinExistence type="predicted"/>
<comment type="caution">
    <text evidence="1">The sequence shown here is derived from an EMBL/GenBank/DDBJ whole genome shotgun (WGS) entry which is preliminary data.</text>
</comment>
<dbReference type="RefSeq" id="WP_346161257.1">
    <property type="nucleotide sequence ID" value="NZ_BAAABZ010000080.1"/>
</dbReference>
<sequence>MDGHRRHVTVSTEEFTALAGRRAAQPLDALFTAWLQAPRLPELPGPR</sequence>
<dbReference type="Proteomes" id="UP001501576">
    <property type="component" value="Unassembled WGS sequence"/>
</dbReference>
<evidence type="ECO:0000313" key="1">
    <source>
        <dbReference type="EMBL" id="GAA0564959.1"/>
    </source>
</evidence>
<evidence type="ECO:0000313" key="2">
    <source>
        <dbReference type="Proteomes" id="UP001501576"/>
    </source>
</evidence>